<feature type="non-terminal residue" evidence="10">
    <location>
        <position position="1"/>
    </location>
</feature>
<dbReference type="GO" id="GO:0004984">
    <property type="term" value="F:olfactory receptor activity"/>
    <property type="evidence" value="ECO:0007669"/>
    <property type="project" value="InterPro"/>
</dbReference>
<dbReference type="Proteomes" id="UP000801492">
    <property type="component" value="Unassembled WGS sequence"/>
</dbReference>
<dbReference type="InterPro" id="IPR004117">
    <property type="entry name" value="7tm6_olfct_rcpt"/>
</dbReference>
<keyword evidence="2" id="KW-0716">Sensory transduction</keyword>
<evidence type="ECO:0000256" key="7">
    <source>
        <dbReference type="ARBA" id="ARBA00023170"/>
    </source>
</evidence>
<comment type="caution">
    <text evidence="10">The sequence shown here is derived from an EMBL/GenBank/DDBJ whole genome shotgun (WGS) entry which is preliminary data.</text>
</comment>
<keyword evidence="4" id="KW-0552">Olfaction</keyword>
<keyword evidence="7" id="KW-0675">Receptor</keyword>
<evidence type="ECO:0000256" key="3">
    <source>
        <dbReference type="ARBA" id="ARBA00022692"/>
    </source>
</evidence>
<dbReference type="EMBL" id="VTPC01006719">
    <property type="protein sequence ID" value="KAF2894731.1"/>
    <property type="molecule type" value="Genomic_DNA"/>
</dbReference>
<evidence type="ECO:0000256" key="5">
    <source>
        <dbReference type="ARBA" id="ARBA00022989"/>
    </source>
</evidence>
<organism evidence="10 11">
    <name type="scientific">Ignelater luminosus</name>
    <name type="common">Cucubano</name>
    <name type="synonym">Pyrophorus luminosus</name>
    <dbReference type="NCBI Taxonomy" id="2038154"/>
    <lineage>
        <taxon>Eukaryota</taxon>
        <taxon>Metazoa</taxon>
        <taxon>Ecdysozoa</taxon>
        <taxon>Arthropoda</taxon>
        <taxon>Hexapoda</taxon>
        <taxon>Insecta</taxon>
        <taxon>Pterygota</taxon>
        <taxon>Neoptera</taxon>
        <taxon>Endopterygota</taxon>
        <taxon>Coleoptera</taxon>
        <taxon>Polyphaga</taxon>
        <taxon>Elateriformia</taxon>
        <taxon>Elateroidea</taxon>
        <taxon>Elateridae</taxon>
        <taxon>Agrypninae</taxon>
        <taxon>Pyrophorini</taxon>
        <taxon>Ignelater</taxon>
    </lineage>
</organism>
<keyword evidence="6 9" id="KW-0472">Membrane</keyword>
<gene>
    <name evidence="10" type="ORF">ILUMI_11444</name>
</gene>
<evidence type="ECO:0000256" key="6">
    <source>
        <dbReference type="ARBA" id="ARBA00023136"/>
    </source>
</evidence>
<dbReference type="OrthoDB" id="6617147at2759"/>
<dbReference type="GO" id="GO:0007165">
    <property type="term" value="P:signal transduction"/>
    <property type="evidence" value="ECO:0007669"/>
    <property type="project" value="UniProtKB-KW"/>
</dbReference>
<sequence length="79" mass="9031">DSKLHGESEYTQGHKIDVSLIGWKYLESELKSTVRYHLSIIEIATDLEDIFSYAMLSVYLSTLAILCFEVYRLALVSIT</sequence>
<feature type="transmembrane region" description="Helical" evidence="9">
    <location>
        <begin position="50"/>
        <end position="71"/>
    </location>
</feature>
<name>A0A8K0D095_IGNLU</name>
<dbReference type="GO" id="GO:0005549">
    <property type="term" value="F:odorant binding"/>
    <property type="evidence" value="ECO:0007669"/>
    <property type="project" value="InterPro"/>
</dbReference>
<evidence type="ECO:0000256" key="9">
    <source>
        <dbReference type="SAM" id="Phobius"/>
    </source>
</evidence>
<dbReference type="Pfam" id="PF02949">
    <property type="entry name" value="7tm_6"/>
    <property type="match status" value="1"/>
</dbReference>
<keyword evidence="11" id="KW-1185">Reference proteome</keyword>
<evidence type="ECO:0000313" key="11">
    <source>
        <dbReference type="Proteomes" id="UP000801492"/>
    </source>
</evidence>
<reference evidence="10" key="1">
    <citation type="submission" date="2019-08" db="EMBL/GenBank/DDBJ databases">
        <title>The genome of the North American firefly Photinus pyralis.</title>
        <authorList>
            <consortium name="Photinus pyralis genome working group"/>
            <person name="Fallon T.R."/>
            <person name="Sander Lower S.E."/>
            <person name="Weng J.-K."/>
        </authorList>
    </citation>
    <scope>NUCLEOTIDE SEQUENCE</scope>
    <source>
        <strain evidence="10">TRF0915ILg1</strain>
        <tissue evidence="10">Whole body</tissue>
    </source>
</reference>
<keyword evidence="3 9" id="KW-0812">Transmembrane</keyword>
<evidence type="ECO:0000313" key="10">
    <source>
        <dbReference type="EMBL" id="KAF2894731.1"/>
    </source>
</evidence>
<evidence type="ECO:0000256" key="4">
    <source>
        <dbReference type="ARBA" id="ARBA00022725"/>
    </source>
</evidence>
<protein>
    <submittedName>
        <fullName evidence="10">Uncharacterized protein</fullName>
    </submittedName>
</protein>
<accession>A0A8K0D095</accession>
<dbReference type="AlphaFoldDB" id="A0A8K0D095"/>
<dbReference type="GO" id="GO:0016020">
    <property type="term" value="C:membrane"/>
    <property type="evidence" value="ECO:0007669"/>
    <property type="project" value="UniProtKB-SubCell"/>
</dbReference>
<evidence type="ECO:0000256" key="2">
    <source>
        <dbReference type="ARBA" id="ARBA00022606"/>
    </source>
</evidence>
<keyword evidence="5 9" id="KW-1133">Transmembrane helix</keyword>
<comment type="subcellular location">
    <subcellularLocation>
        <location evidence="1">Membrane</location>
        <topology evidence="1">Multi-pass membrane protein</topology>
    </subcellularLocation>
</comment>
<proteinExistence type="predicted"/>
<keyword evidence="8" id="KW-0807">Transducer</keyword>
<evidence type="ECO:0000256" key="8">
    <source>
        <dbReference type="ARBA" id="ARBA00023224"/>
    </source>
</evidence>
<feature type="non-terminal residue" evidence="10">
    <location>
        <position position="79"/>
    </location>
</feature>
<evidence type="ECO:0000256" key="1">
    <source>
        <dbReference type="ARBA" id="ARBA00004141"/>
    </source>
</evidence>